<gene>
    <name evidence="7" type="primary">astD</name>
    <name evidence="7" type="ORF">SKP52_11200</name>
</gene>
<dbReference type="InterPro" id="IPR016161">
    <property type="entry name" value="Ald_DH/histidinol_DH"/>
</dbReference>
<dbReference type="Proteomes" id="UP000030907">
    <property type="component" value="Chromosome"/>
</dbReference>
<dbReference type="PANTHER" id="PTHR11699">
    <property type="entry name" value="ALDEHYDE DEHYDROGENASE-RELATED"/>
    <property type="match status" value="1"/>
</dbReference>
<dbReference type="Gene3D" id="3.40.605.10">
    <property type="entry name" value="Aldehyde Dehydrogenase, Chain A, domain 1"/>
    <property type="match status" value="1"/>
</dbReference>
<keyword evidence="8" id="KW-1185">Reference proteome</keyword>
<dbReference type="SUPFAM" id="SSF53720">
    <property type="entry name" value="ALDH-like"/>
    <property type="match status" value="1"/>
</dbReference>
<dbReference type="InterPro" id="IPR015590">
    <property type="entry name" value="Aldehyde_DH_dom"/>
</dbReference>
<dbReference type="STRING" id="1515612.SKP52_11200"/>
<protein>
    <submittedName>
        <fullName evidence="7">N-succinylglutamate 5-semialdehyde dehydrogenase</fullName>
        <ecNumber evidence="7">1.2.1.71</ecNumber>
    </submittedName>
</protein>
<keyword evidence="2 5" id="KW-0560">Oxidoreductase</keyword>
<organism evidence="7 8">
    <name type="scientific">Sphingopyxis fribergensis</name>
    <dbReference type="NCBI Taxonomy" id="1515612"/>
    <lineage>
        <taxon>Bacteria</taxon>
        <taxon>Pseudomonadati</taxon>
        <taxon>Pseudomonadota</taxon>
        <taxon>Alphaproteobacteria</taxon>
        <taxon>Sphingomonadales</taxon>
        <taxon>Sphingomonadaceae</taxon>
        <taxon>Sphingopyxis</taxon>
    </lineage>
</organism>
<dbReference type="RefSeq" id="WP_039580716.1">
    <property type="nucleotide sequence ID" value="NZ_CP009122.1"/>
</dbReference>
<dbReference type="GO" id="GO:0043824">
    <property type="term" value="F:succinylglutamate-semialdehyde dehydrogenase activity"/>
    <property type="evidence" value="ECO:0007669"/>
    <property type="project" value="UniProtKB-EC"/>
</dbReference>
<dbReference type="KEGG" id="sphk:SKP52_11200"/>
<dbReference type="InterPro" id="IPR029510">
    <property type="entry name" value="Ald_DH_CS_GLU"/>
</dbReference>
<accession>A0A0A7PGM5</accession>
<keyword evidence="3" id="KW-0520">NAD</keyword>
<dbReference type="NCBIfam" id="TIGR03240">
    <property type="entry name" value="arg_catab_astD"/>
    <property type="match status" value="1"/>
</dbReference>
<proteinExistence type="inferred from homology"/>
<dbReference type="HOGENOM" id="CLU_005391_1_0_5"/>
<evidence type="ECO:0000259" key="6">
    <source>
        <dbReference type="Pfam" id="PF00171"/>
    </source>
</evidence>
<evidence type="ECO:0000313" key="7">
    <source>
        <dbReference type="EMBL" id="AJA09140.1"/>
    </source>
</evidence>
<dbReference type="InterPro" id="IPR016160">
    <property type="entry name" value="Ald_DH_CS_CYS"/>
</dbReference>
<dbReference type="InterPro" id="IPR016162">
    <property type="entry name" value="Ald_DH_N"/>
</dbReference>
<feature type="domain" description="Aldehyde dehydrogenase" evidence="6">
    <location>
        <begin position="4"/>
        <end position="444"/>
    </location>
</feature>
<dbReference type="AlphaFoldDB" id="A0A0A7PGM5"/>
<dbReference type="PROSITE" id="PS00070">
    <property type="entry name" value="ALDEHYDE_DEHYDR_CYS"/>
    <property type="match status" value="1"/>
</dbReference>
<dbReference type="OrthoDB" id="9802947at2"/>
<dbReference type="FunFam" id="3.40.605.10:FF:000010">
    <property type="entry name" value="N-succinylglutamate 5-semialdehyde dehydrogenase"/>
    <property type="match status" value="1"/>
</dbReference>
<dbReference type="Gene3D" id="3.40.309.10">
    <property type="entry name" value="Aldehyde Dehydrogenase, Chain A, domain 2"/>
    <property type="match status" value="1"/>
</dbReference>
<evidence type="ECO:0000256" key="3">
    <source>
        <dbReference type="ARBA" id="ARBA00023027"/>
    </source>
</evidence>
<dbReference type="PROSITE" id="PS00687">
    <property type="entry name" value="ALDEHYDE_DEHYDR_GLU"/>
    <property type="match status" value="1"/>
</dbReference>
<dbReference type="Pfam" id="PF00171">
    <property type="entry name" value="Aldedh"/>
    <property type="match status" value="1"/>
</dbReference>
<evidence type="ECO:0000256" key="1">
    <source>
        <dbReference type="ARBA" id="ARBA00022503"/>
    </source>
</evidence>
<dbReference type="InterPro" id="IPR016163">
    <property type="entry name" value="Ald_DH_C"/>
</dbReference>
<keyword evidence="1" id="KW-0056">Arginine metabolism</keyword>
<feature type="active site" evidence="4">
    <location>
        <position position="229"/>
    </location>
</feature>
<dbReference type="CDD" id="cd07095">
    <property type="entry name" value="ALDH_SGSD_AstD"/>
    <property type="match status" value="1"/>
</dbReference>
<dbReference type="EMBL" id="CP009122">
    <property type="protein sequence ID" value="AJA09140.1"/>
    <property type="molecule type" value="Genomic_DNA"/>
</dbReference>
<evidence type="ECO:0000256" key="5">
    <source>
        <dbReference type="RuleBase" id="RU003345"/>
    </source>
</evidence>
<name>A0A0A7PGM5_9SPHN</name>
<dbReference type="NCBIfam" id="NF006992">
    <property type="entry name" value="PRK09457.1"/>
    <property type="match status" value="1"/>
</dbReference>
<evidence type="ECO:0000256" key="4">
    <source>
        <dbReference type="PROSITE-ProRule" id="PRU10007"/>
    </source>
</evidence>
<sequence>MSETLISFEPATGEELWRGPISNVDAEVEIARRAWPEWAAKPVTFRTETLRRFVDRVKAEGEAFADLIARETGKPLWEARTEVESVCNKVDISVKAYGERTPNRRIEGAMGLRNAVRHKPHGALAVLGPYNFPAHLPNGHIVPALIAGNSILFKPSEKTPAVGAKLVELLHSAGVPQEVLRLIVGGPETGKALAGHPGIDGLLFTGSARTGLALNRQFAGQPGKMLALEMGGNNPIVVWDTADIRTATILVVQSAFLSAGQRCSNARRLIVRDSLADALIEEVCSLTNRLIVDHPHAEPAPYMGPVIDNEAADALTESFLILMSNGGKVIRHMTRPLAGRPFLTPGIIDVTAMPERPDVELFGPLLQVIRVDSFEAAIAEANNTAFGLSASLIGGTPQLYDQFWANARAGVINWNRPTNGASSAAPFGGIGLSGNHRPSAFYAADYCAYPVASTESDTMRASIGVGLRDPEGSQLVLKTYN</sequence>
<evidence type="ECO:0000313" key="8">
    <source>
        <dbReference type="Proteomes" id="UP000030907"/>
    </source>
</evidence>
<dbReference type="InterPro" id="IPR017649">
    <property type="entry name" value="SuccinylGlu_semiald_DH_AstD"/>
</dbReference>
<reference evidence="7 8" key="1">
    <citation type="journal article" date="2015" name="Int. J. Syst. Evol. Microbiol.">
        <title>Description of Sphingopyxis fribergensis sp. nov. - a soil bacterium with the ability to degrade styrene and phenylacetic acid.</title>
        <authorList>
            <person name="Oelschlagel M."/>
            <person name="Ruckert C."/>
            <person name="Kalinowski J."/>
            <person name="Schmidt G."/>
            <person name="Schlomann M."/>
            <person name="Tischler D."/>
        </authorList>
    </citation>
    <scope>NUCLEOTIDE SEQUENCE [LARGE SCALE GENOMIC DNA]</scope>
    <source>
        <strain evidence="7 8">Kp5.2</strain>
    </source>
</reference>
<comment type="similarity">
    <text evidence="5">Belongs to the aldehyde dehydrogenase family.</text>
</comment>
<dbReference type="GO" id="GO:0006527">
    <property type="term" value="P:L-arginine catabolic process"/>
    <property type="evidence" value="ECO:0007669"/>
    <property type="project" value="InterPro"/>
</dbReference>
<dbReference type="EC" id="1.2.1.71" evidence="7"/>
<evidence type="ECO:0000256" key="2">
    <source>
        <dbReference type="ARBA" id="ARBA00023002"/>
    </source>
</evidence>